<organism evidence="1 2">
    <name type="scientific">[Clostridium] leptum</name>
    <dbReference type="NCBI Taxonomy" id="1535"/>
    <lineage>
        <taxon>Bacteria</taxon>
        <taxon>Bacillati</taxon>
        <taxon>Bacillota</taxon>
        <taxon>Clostridia</taxon>
        <taxon>Eubacteriales</taxon>
        <taxon>Oscillospiraceae</taxon>
        <taxon>Oscillospiraceae incertae sedis</taxon>
    </lineage>
</organism>
<gene>
    <name evidence="1" type="ORF">DWY99_01475</name>
</gene>
<accession>A0A412B0Y3</accession>
<proteinExistence type="predicted"/>
<name>A0A412B0Y3_9FIRM</name>
<protein>
    <submittedName>
        <fullName evidence="1">Uncharacterized protein</fullName>
    </submittedName>
</protein>
<comment type="caution">
    <text evidence="1">The sequence shown here is derived from an EMBL/GenBank/DDBJ whole genome shotgun (WGS) entry which is preliminary data.</text>
</comment>
<reference evidence="1 2" key="1">
    <citation type="submission" date="2018-08" db="EMBL/GenBank/DDBJ databases">
        <title>A genome reference for cultivated species of the human gut microbiota.</title>
        <authorList>
            <person name="Zou Y."/>
            <person name="Xue W."/>
            <person name="Luo G."/>
        </authorList>
    </citation>
    <scope>NUCLEOTIDE SEQUENCE [LARGE SCALE GENOMIC DNA]</scope>
    <source>
        <strain evidence="1 2">AF28-26</strain>
    </source>
</reference>
<dbReference type="AlphaFoldDB" id="A0A412B0Y3"/>
<evidence type="ECO:0000313" key="2">
    <source>
        <dbReference type="Proteomes" id="UP000284751"/>
    </source>
</evidence>
<evidence type="ECO:0000313" key="1">
    <source>
        <dbReference type="EMBL" id="RGQ44322.1"/>
    </source>
</evidence>
<dbReference type="EMBL" id="QRTC01000002">
    <property type="protein sequence ID" value="RGQ44322.1"/>
    <property type="molecule type" value="Genomic_DNA"/>
</dbReference>
<dbReference type="Proteomes" id="UP000284751">
    <property type="component" value="Unassembled WGS sequence"/>
</dbReference>
<sequence length="72" mass="8036">MFSALTTGNGRSFRTAKTGQHESFHTVNAGIEKAGRFICEPACFFSSPIFFSFIVGKENTKGRKQENKKDMI</sequence>